<dbReference type="GO" id="GO:0035731">
    <property type="term" value="F:dinitrosyl-iron complex binding"/>
    <property type="evidence" value="ECO:0007669"/>
    <property type="project" value="UniProtKB-UniRule"/>
</dbReference>
<evidence type="ECO:0000256" key="1">
    <source>
        <dbReference type="ARBA" id="ARBA00004496"/>
    </source>
</evidence>
<protein>
    <recommendedName>
        <fullName evidence="11">Transcriptional regulator WhiB</fullName>
    </recommendedName>
</protein>
<evidence type="ECO:0000256" key="4">
    <source>
        <dbReference type="ARBA" id="ARBA00022723"/>
    </source>
</evidence>
<dbReference type="GO" id="GO:0047134">
    <property type="term" value="F:protein-disulfide reductase [NAD(P)H] activity"/>
    <property type="evidence" value="ECO:0007669"/>
    <property type="project" value="TreeGrafter"/>
</dbReference>
<dbReference type="KEGG" id="cok:COCCU_06585"/>
<dbReference type="GO" id="GO:0005737">
    <property type="term" value="C:cytoplasm"/>
    <property type="evidence" value="ECO:0007669"/>
    <property type="project" value="UniProtKB-SubCell"/>
</dbReference>
<dbReference type="AlphaFoldDB" id="A0A6B8W7I2"/>
<keyword evidence="10 11" id="KW-0804">Transcription</keyword>
<evidence type="ECO:0000256" key="6">
    <source>
        <dbReference type="ARBA" id="ARBA00023014"/>
    </source>
</evidence>
<dbReference type="EMBL" id="CP046455">
    <property type="protein sequence ID" value="QGU07255.1"/>
    <property type="molecule type" value="Genomic_DNA"/>
</dbReference>
<dbReference type="GO" id="GO:0045892">
    <property type="term" value="P:negative regulation of DNA-templated transcription"/>
    <property type="evidence" value="ECO:0007669"/>
    <property type="project" value="TreeGrafter"/>
</dbReference>
<dbReference type="Pfam" id="PF02467">
    <property type="entry name" value="Whib"/>
    <property type="match status" value="1"/>
</dbReference>
<dbReference type="InterPro" id="IPR003482">
    <property type="entry name" value="Whib"/>
</dbReference>
<evidence type="ECO:0000313" key="14">
    <source>
        <dbReference type="Proteomes" id="UP000424462"/>
    </source>
</evidence>
<comment type="subcellular location">
    <subcellularLocation>
        <location evidence="1 11">Cytoplasm</location>
    </subcellularLocation>
</comment>
<comment type="cofactor">
    <cofactor evidence="11">
        <name>[4Fe-4S] cluster</name>
        <dbReference type="ChEBI" id="CHEBI:49883"/>
    </cofactor>
    <text evidence="11">Binds 1 [4Fe-4S] cluster per subunit. Following nitrosylation of the [4Fe-4S] cluster binds 1 [4Fe-8(NO)] cluster per subunit.</text>
</comment>
<keyword evidence="6 11" id="KW-0411">Iron-sulfur</keyword>
<feature type="binding site" evidence="11">
    <location>
        <position position="40"/>
    </location>
    <ligand>
        <name>[4Fe-4S] cluster</name>
        <dbReference type="ChEBI" id="CHEBI:49883"/>
    </ligand>
</feature>
<evidence type="ECO:0000256" key="9">
    <source>
        <dbReference type="ARBA" id="ARBA00023157"/>
    </source>
</evidence>
<evidence type="ECO:0000256" key="2">
    <source>
        <dbReference type="ARBA" id="ARBA00006597"/>
    </source>
</evidence>
<dbReference type="PANTHER" id="PTHR38839:SF7">
    <property type="entry name" value="TRANSCRIPTIONAL REGULATOR WHIB4"/>
    <property type="match status" value="1"/>
</dbReference>
<feature type="binding site" evidence="11">
    <location>
        <position position="71"/>
    </location>
    <ligand>
        <name>[4Fe-4S] cluster</name>
        <dbReference type="ChEBI" id="CHEBI:49883"/>
    </ligand>
</feature>
<dbReference type="GO" id="GO:0003677">
    <property type="term" value="F:DNA binding"/>
    <property type="evidence" value="ECO:0007669"/>
    <property type="project" value="UniProtKB-UniRule"/>
</dbReference>
<organism evidence="13 14">
    <name type="scientific">Corynebacterium occultum</name>
    <dbReference type="NCBI Taxonomy" id="2675219"/>
    <lineage>
        <taxon>Bacteria</taxon>
        <taxon>Bacillati</taxon>
        <taxon>Actinomycetota</taxon>
        <taxon>Actinomycetes</taxon>
        <taxon>Mycobacteriales</taxon>
        <taxon>Corynebacteriaceae</taxon>
        <taxon>Corynebacterium</taxon>
    </lineage>
</organism>
<evidence type="ECO:0000256" key="10">
    <source>
        <dbReference type="ARBA" id="ARBA00023163"/>
    </source>
</evidence>
<dbReference type="Proteomes" id="UP000424462">
    <property type="component" value="Chromosome"/>
</dbReference>
<comment type="PTM">
    <text evidence="11">The Fe-S cluster can be nitrosylated by nitric oxide (NO).</text>
</comment>
<keyword evidence="3 11" id="KW-0004">4Fe-4S</keyword>
<keyword evidence="4 11" id="KW-0479">Metal-binding</keyword>
<feature type="binding site" evidence="11">
    <location>
        <position position="65"/>
    </location>
    <ligand>
        <name>[4Fe-4S] cluster</name>
        <dbReference type="ChEBI" id="CHEBI:49883"/>
    </ligand>
</feature>
<evidence type="ECO:0000313" key="13">
    <source>
        <dbReference type="EMBL" id="QGU07255.1"/>
    </source>
</evidence>
<sequence>MTASLYLGQQRTVPMWQEPVRTGSQEISPESEEWIAQARCRQNDPDALFVQGAEQRRAAALCRPCPVRQPCLATALDNREDFGVWGGLTERQRRALLRKNPHIDNWADHLAADGEIIGI</sequence>
<keyword evidence="5 11" id="KW-0408">Iron</keyword>
<evidence type="ECO:0000256" key="8">
    <source>
        <dbReference type="ARBA" id="ARBA00023125"/>
    </source>
</evidence>
<name>A0A6B8W7I2_9CORY</name>
<accession>A0A6B8W7I2</accession>
<keyword evidence="9 11" id="KW-1015">Disulfide bond</keyword>
<dbReference type="GO" id="GO:0046872">
    <property type="term" value="F:metal ion binding"/>
    <property type="evidence" value="ECO:0007669"/>
    <property type="project" value="UniProtKB-KW"/>
</dbReference>
<dbReference type="GO" id="GO:0051539">
    <property type="term" value="F:4 iron, 4 sulfur cluster binding"/>
    <property type="evidence" value="ECO:0007669"/>
    <property type="project" value="UniProtKB-UniRule"/>
</dbReference>
<keyword evidence="8 11" id="KW-0238">DNA-binding</keyword>
<comment type="PTM">
    <text evidence="11">Upon Fe-S cluster removal intramolecular disulfide bonds are formed.</text>
</comment>
<evidence type="ECO:0000256" key="11">
    <source>
        <dbReference type="HAMAP-Rule" id="MF_01479"/>
    </source>
</evidence>
<dbReference type="GO" id="GO:0045454">
    <property type="term" value="P:cell redox homeostasis"/>
    <property type="evidence" value="ECO:0007669"/>
    <property type="project" value="TreeGrafter"/>
</dbReference>
<keyword evidence="14" id="KW-1185">Reference proteome</keyword>
<proteinExistence type="inferred from homology"/>
<comment type="similarity">
    <text evidence="2 11">Belongs to the WhiB family.</text>
</comment>
<comment type="function">
    <text evidence="11">Acts as a transcriptional regulator. Probably redox-responsive. The apo- but not holo-form probably binds DNA.</text>
</comment>
<keyword evidence="11" id="KW-0963">Cytoplasm</keyword>
<keyword evidence="7 11" id="KW-0805">Transcription regulation</keyword>
<feature type="domain" description="4Fe-4S Wbl-type" evidence="12">
    <location>
        <begin position="39"/>
        <end position="95"/>
    </location>
</feature>
<reference evidence="13 14" key="1">
    <citation type="submission" date="2019-11" db="EMBL/GenBank/DDBJ databases">
        <title>Complete genome sequence of Corynebacterium kalinowskii 1959, a novel Corynebacterium species isolated from soil of a small paddock in Vilsendorf, Germany.</title>
        <authorList>
            <person name="Schaffert L."/>
            <person name="Ruwe M."/>
            <person name="Milse J."/>
            <person name="Hanuschka K."/>
            <person name="Ortseifen V."/>
            <person name="Droste J."/>
            <person name="Brandt D."/>
            <person name="Schlueter L."/>
            <person name="Kutter Y."/>
            <person name="Vinke S."/>
            <person name="Viehoefer P."/>
            <person name="Jacob L."/>
            <person name="Luebke N.-C."/>
            <person name="Schulte-Berndt E."/>
            <person name="Hain C."/>
            <person name="Linder M."/>
            <person name="Schmidt P."/>
            <person name="Wollenschlaeger L."/>
            <person name="Luttermann T."/>
            <person name="Thieme E."/>
            <person name="Hassa J."/>
            <person name="Haak M."/>
            <person name="Wittchen M."/>
            <person name="Mentz A."/>
            <person name="Persicke M."/>
            <person name="Busche T."/>
            <person name="Ruckert C."/>
        </authorList>
    </citation>
    <scope>NUCLEOTIDE SEQUENCE [LARGE SCALE GENOMIC DNA]</scope>
    <source>
        <strain evidence="13 14">2039</strain>
    </source>
</reference>
<evidence type="ECO:0000256" key="7">
    <source>
        <dbReference type="ARBA" id="ARBA00023015"/>
    </source>
</evidence>
<evidence type="ECO:0000256" key="5">
    <source>
        <dbReference type="ARBA" id="ARBA00023004"/>
    </source>
</evidence>
<dbReference type="PANTHER" id="PTHR38839">
    <property type="entry name" value="TRANSCRIPTIONAL REGULATOR WHID-RELATED"/>
    <property type="match status" value="1"/>
</dbReference>
<dbReference type="HAMAP" id="MF_01479">
    <property type="entry name" value="WhiB"/>
    <property type="match status" value="1"/>
</dbReference>
<dbReference type="InterPro" id="IPR034768">
    <property type="entry name" value="4FE4S_WBL"/>
</dbReference>
<gene>
    <name evidence="13" type="primary">whiB5</name>
    <name evidence="11" type="synonym">whiB</name>
    <name evidence="13" type="ORF">COCCU_06585</name>
</gene>
<feature type="binding site" evidence="11">
    <location>
        <position position="62"/>
    </location>
    <ligand>
        <name>[4Fe-4S] cluster</name>
        <dbReference type="ChEBI" id="CHEBI:49883"/>
    </ligand>
</feature>
<dbReference type="PROSITE" id="PS51674">
    <property type="entry name" value="4FE4S_WBL"/>
    <property type="match status" value="1"/>
</dbReference>
<evidence type="ECO:0000256" key="3">
    <source>
        <dbReference type="ARBA" id="ARBA00022485"/>
    </source>
</evidence>
<evidence type="ECO:0000259" key="12">
    <source>
        <dbReference type="PROSITE" id="PS51674"/>
    </source>
</evidence>